<dbReference type="EMBL" id="KN833892">
    <property type="protein sequence ID" value="KIK15393.1"/>
    <property type="molecule type" value="Genomic_DNA"/>
</dbReference>
<keyword evidence="2" id="KW-1185">Reference proteome</keyword>
<dbReference type="AlphaFoldDB" id="A0A0C9Z602"/>
<evidence type="ECO:0000313" key="1">
    <source>
        <dbReference type="EMBL" id="KIK15393.1"/>
    </source>
</evidence>
<dbReference type="HOGENOM" id="CLU_2455575_0_0_1"/>
<evidence type="ECO:0000313" key="2">
    <source>
        <dbReference type="Proteomes" id="UP000054018"/>
    </source>
</evidence>
<proteinExistence type="predicted"/>
<reference evidence="1 2" key="1">
    <citation type="submission" date="2014-04" db="EMBL/GenBank/DDBJ databases">
        <authorList>
            <consortium name="DOE Joint Genome Institute"/>
            <person name="Kuo A."/>
            <person name="Kohler A."/>
            <person name="Costa M.D."/>
            <person name="Nagy L.G."/>
            <person name="Floudas D."/>
            <person name="Copeland A."/>
            <person name="Barry K.W."/>
            <person name="Cichocki N."/>
            <person name="Veneault-Fourrey C."/>
            <person name="LaButti K."/>
            <person name="Lindquist E.A."/>
            <person name="Lipzen A."/>
            <person name="Lundell T."/>
            <person name="Morin E."/>
            <person name="Murat C."/>
            <person name="Sun H."/>
            <person name="Tunlid A."/>
            <person name="Henrissat B."/>
            <person name="Grigoriev I.V."/>
            <person name="Hibbett D.S."/>
            <person name="Martin F."/>
            <person name="Nordberg H.P."/>
            <person name="Cantor M.N."/>
            <person name="Hua S.X."/>
        </authorList>
    </citation>
    <scope>NUCLEOTIDE SEQUENCE [LARGE SCALE GENOMIC DNA]</scope>
    <source>
        <strain evidence="1 2">441</strain>
    </source>
</reference>
<protein>
    <submittedName>
        <fullName evidence="1">Uncharacterized protein</fullName>
    </submittedName>
</protein>
<gene>
    <name evidence="1" type="ORF">PISMIDRAFT_322998</name>
</gene>
<name>A0A0C9Z602_9AGAM</name>
<sequence>MHKSELRRARSTRACRRLRVLPLLKGQVRRICTVFSAKIQPLLQGYTATSEVSFLGYGVPLDIRRVGTQQIRQVRISVVPVTINRRMAE</sequence>
<accession>A0A0C9Z602</accession>
<reference evidence="2" key="2">
    <citation type="submission" date="2015-01" db="EMBL/GenBank/DDBJ databases">
        <title>Evolutionary Origins and Diversification of the Mycorrhizal Mutualists.</title>
        <authorList>
            <consortium name="DOE Joint Genome Institute"/>
            <consortium name="Mycorrhizal Genomics Consortium"/>
            <person name="Kohler A."/>
            <person name="Kuo A."/>
            <person name="Nagy L.G."/>
            <person name="Floudas D."/>
            <person name="Copeland A."/>
            <person name="Barry K.W."/>
            <person name="Cichocki N."/>
            <person name="Veneault-Fourrey C."/>
            <person name="LaButti K."/>
            <person name="Lindquist E.A."/>
            <person name="Lipzen A."/>
            <person name="Lundell T."/>
            <person name="Morin E."/>
            <person name="Murat C."/>
            <person name="Riley R."/>
            <person name="Ohm R."/>
            <person name="Sun H."/>
            <person name="Tunlid A."/>
            <person name="Henrissat B."/>
            <person name="Grigoriev I.V."/>
            <person name="Hibbett D.S."/>
            <person name="Martin F."/>
        </authorList>
    </citation>
    <scope>NUCLEOTIDE SEQUENCE [LARGE SCALE GENOMIC DNA]</scope>
    <source>
        <strain evidence="2">441</strain>
    </source>
</reference>
<dbReference type="Proteomes" id="UP000054018">
    <property type="component" value="Unassembled WGS sequence"/>
</dbReference>
<organism evidence="1 2">
    <name type="scientific">Pisolithus microcarpus 441</name>
    <dbReference type="NCBI Taxonomy" id="765257"/>
    <lineage>
        <taxon>Eukaryota</taxon>
        <taxon>Fungi</taxon>
        <taxon>Dikarya</taxon>
        <taxon>Basidiomycota</taxon>
        <taxon>Agaricomycotina</taxon>
        <taxon>Agaricomycetes</taxon>
        <taxon>Agaricomycetidae</taxon>
        <taxon>Boletales</taxon>
        <taxon>Sclerodermatineae</taxon>
        <taxon>Pisolithaceae</taxon>
        <taxon>Pisolithus</taxon>
    </lineage>
</organism>